<dbReference type="EMBL" id="BGPR01011167">
    <property type="protein sequence ID" value="GBN49937.1"/>
    <property type="molecule type" value="Genomic_DNA"/>
</dbReference>
<organism evidence="2 3">
    <name type="scientific">Araneus ventricosus</name>
    <name type="common">Orbweaver spider</name>
    <name type="synonym">Epeira ventricosa</name>
    <dbReference type="NCBI Taxonomy" id="182803"/>
    <lineage>
        <taxon>Eukaryota</taxon>
        <taxon>Metazoa</taxon>
        <taxon>Ecdysozoa</taxon>
        <taxon>Arthropoda</taxon>
        <taxon>Chelicerata</taxon>
        <taxon>Arachnida</taxon>
        <taxon>Araneae</taxon>
        <taxon>Araneomorphae</taxon>
        <taxon>Entelegynae</taxon>
        <taxon>Araneoidea</taxon>
        <taxon>Araneidae</taxon>
        <taxon>Araneus</taxon>
    </lineage>
</organism>
<name>A0A4Y2PIC6_ARAVE</name>
<proteinExistence type="predicted"/>
<dbReference type="AlphaFoldDB" id="A0A4Y2PIC6"/>
<protein>
    <submittedName>
        <fullName evidence="2">Uncharacterized protein</fullName>
    </submittedName>
</protein>
<reference evidence="2 3" key="1">
    <citation type="journal article" date="2019" name="Sci. Rep.">
        <title>Orb-weaving spider Araneus ventricosus genome elucidates the spidroin gene catalogue.</title>
        <authorList>
            <person name="Kono N."/>
            <person name="Nakamura H."/>
            <person name="Ohtoshi R."/>
            <person name="Moran D.A.P."/>
            <person name="Shinohara A."/>
            <person name="Yoshida Y."/>
            <person name="Fujiwara M."/>
            <person name="Mori M."/>
            <person name="Tomita M."/>
            <person name="Arakawa K."/>
        </authorList>
    </citation>
    <scope>NUCLEOTIDE SEQUENCE [LARGE SCALE GENOMIC DNA]</scope>
</reference>
<sequence length="95" mass="10297">MHSIGVDETTGSSSHPANDLPISSVKLAQLRFHPKDDLVAARGRVTGAQSIVVTSSMSRIIPPLTPVLTDVTSQPTLLHLCHCQLMTKNYICDFQ</sequence>
<gene>
    <name evidence="2" type="ORF">AVEN_261386_1</name>
</gene>
<feature type="region of interest" description="Disordered" evidence="1">
    <location>
        <begin position="1"/>
        <end position="20"/>
    </location>
</feature>
<keyword evidence="3" id="KW-1185">Reference proteome</keyword>
<evidence type="ECO:0000313" key="3">
    <source>
        <dbReference type="Proteomes" id="UP000499080"/>
    </source>
</evidence>
<dbReference type="Proteomes" id="UP000499080">
    <property type="component" value="Unassembled WGS sequence"/>
</dbReference>
<comment type="caution">
    <text evidence="2">The sequence shown here is derived from an EMBL/GenBank/DDBJ whole genome shotgun (WGS) entry which is preliminary data.</text>
</comment>
<evidence type="ECO:0000313" key="2">
    <source>
        <dbReference type="EMBL" id="GBN49937.1"/>
    </source>
</evidence>
<evidence type="ECO:0000256" key="1">
    <source>
        <dbReference type="SAM" id="MobiDB-lite"/>
    </source>
</evidence>
<accession>A0A4Y2PIC6</accession>